<name>A0ABT8TH50_9GAMM</name>
<dbReference type="EMBL" id="JAULRT010000035">
    <property type="protein sequence ID" value="MDO3381612.1"/>
    <property type="molecule type" value="Genomic_DNA"/>
</dbReference>
<evidence type="ECO:0000313" key="2">
    <source>
        <dbReference type="Proteomes" id="UP001168380"/>
    </source>
</evidence>
<organism evidence="1 2">
    <name type="scientific">Gilvimarinus algae</name>
    <dbReference type="NCBI Taxonomy" id="3058037"/>
    <lineage>
        <taxon>Bacteria</taxon>
        <taxon>Pseudomonadati</taxon>
        <taxon>Pseudomonadota</taxon>
        <taxon>Gammaproteobacteria</taxon>
        <taxon>Cellvibrionales</taxon>
        <taxon>Cellvibrionaceae</taxon>
        <taxon>Gilvimarinus</taxon>
    </lineage>
</organism>
<gene>
    <name evidence="1" type="ORF">QWI16_05455</name>
</gene>
<protein>
    <submittedName>
        <fullName evidence="1">Uncharacterized protein</fullName>
    </submittedName>
</protein>
<dbReference type="RefSeq" id="WP_302711745.1">
    <property type="nucleotide sequence ID" value="NZ_JAULRT010000035.1"/>
</dbReference>
<comment type="caution">
    <text evidence="1">The sequence shown here is derived from an EMBL/GenBank/DDBJ whole genome shotgun (WGS) entry which is preliminary data.</text>
</comment>
<dbReference type="Proteomes" id="UP001168380">
    <property type="component" value="Unassembled WGS sequence"/>
</dbReference>
<accession>A0ABT8TH50</accession>
<reference evidence="1" key="1">
    <citation type="submission" date="2023-07" db="EMBL/GenBank/DDBJ databases">
        <title>Gilvimarinus algae sp. nov., isolated from the surface of Kelp.</title>
        <authorList>
            <person name="Sun Y.Y."/>
            <person name="Gong Y."/>
            <person name="Du Z.J."/>
        </authorList>
    </citation>
    <scope>NUCLEOTIDE SEQUENCE</scope>
    <source>
        <strain evidence="1">SDUM040014</strain>
    </source>
</reference>
<sequence>MAVLIVTDTIVVLCWKKSMHAGLFKTLFLLLLSVSVLGASSAEVMEIAGEKWMVWPDETQENYREKDWIERDDNRIFEVVKSRADRALALLEENSYIVIEDSHTLEYFLGSSASHLESMPESYQPYLLRAVYSNSNGGYRVGISNDNSSFVVYEQLGAITNVHRSALVVLLESEPKVIYVTIHSIM</sequence>
<evidence type="ECO:0000313" key="1">
    <source>
        <dbReference type="EMBL" id="MDO3381612.1"/>
    </source>
</evidence>
<keyword evidence="2" id="KW-1185">Reference proteome</keyword>
<proteinExistence type="predicted"/>